<evidence type="ECO:0000313" key="4">
    <source>
        <dbReference type="Proteomes" id="UP000256388"/>
    </source>
</evidence>
<evidence type="ECO:0000313" key="3">
    <source>
        <dbReference type="EMBL" id="REG10338.1"/>
    </source>
</evidence>
<dbReference type="RefSeq" id="WP_116223526.1">
    <property type="nucleotide sequence ID" value="NZ_AP018437.1"/>
</dbReference>
<keyword evidence="4" id="KW-1185">Reference proteome</keyword>
<dbReference type="Proteomes" id="UP000256388">
    <property type="component" value="Unassembled WGS sequence"/>
</dbReference>
<comment type="caution">
    <text evidence="3">The sequence shown here is derived from an EMBL/GenBank/DDBJ whole genome shotgun (WGS) entry which is preliminary data.</text>
</comment>
<dbReference type="AlphaFoldDB" id="A0A347ZUU7"/>
<keyword evidence="2" id="KW-0472">Membrane</keyword>
<feature type="compositionally biased region" description="Basic and acidic residues" evidence="1">
    <location>
        <begin position="22"/>
        <end position="31"/>
    </location>
</feature>
<organism evidence="3 4">
    <name type="scientific">Pelolinea submarina</name>
    <dbReference type="NCBI Taxonomy" id="913107"/>
    <lineage>
        <taxon>Bacteria</taxon>
        <taxon>Bacillati</taxon>
        <taxon>Chloroflexota</taxon>
        <taxon>Anaerolineae</taxon>
        <taxon>Anaerolineales</taxon>
        <taxon>Anaerolineaceae</taxon>
        <taxon>Pelolinea</taxon>
    </lineage>
</organism>
<evidence type="ECO:0000256" key="2">
    <source>
        <dbReference type="SAM" id="Phobius"/>
    </source>
</evidence>
<evidence type="ECO:0008006" key="5">
    <source>
        <dbReference type="Google" id="ProtNLM"/>
    </source>
</evidence>
<evidence type="ECO:0000256" key="1">
    <source>
        <dbReference type="SAM" id="MobiDB-lite"/>
    </source>
</evidence>
<gene>
    <name evidence="3" type="ORF">DFR64_0193</name>
</gene>
<feature type="region of interest" description="Disordered" evidence="1">
    <location>
        <begin position="1"/>
        <end position="42"/>
    </location>
</feature>
<proteinExistence type="predicted"/>
<protein>
    <recommendedName>
        <fullName evidence="5">DUF4179 domain-containing protein</fullName>
    </recommendedName>
</protein>
<keyword evidence="2" id="KW-0812">Transmembrane</keyword>
<feature type="transmembrane region" description="Helical" evidence="2">
    <location>
        <begin position="46"/>
        <end position="64"/>
    </location>
</feature>
<reference evidence="3 4" key="1">
    <citation type="submission" date="2018-08" db="EMBL/GenBank/DDBJ databases">
        <title>Genomic Encyclopedia of Type Strains, Phase IV (KMG-IV): sequencing the most valuable type-strain genomes for metagenomic binning, comparative biology and taxonomic classification.</title>
        <authorList>
            <person name="Goeker M."/>
        </authorList>
    </citation>
    <scope>NUCLEOTIDE SEQUENCE [LARGE SCALE GENOMIC DNA]</scope>
    <source>
        <strain evidence="3 4">DSM 23923</strain>
    </source>
</reference>
<sequence>MTKSLENKINDAVQSVEPSPEFSEKLWKEMRSSTQPDRAPRRAPQLRWLPAAAVIALAVILLVVSPQRVWASLRGLFDFLPGIGLVQDDETTLYLYEPVSLEQDGAVLTIEQVVSDANQTVVTYRIEGLPKNSQHCSYNVNRLRLPNGKELLPTGGGLSNEGGIVQARIQFFALPEGVTQAALYTAVDPDDPEISTCGAPKEWKVDFSLSTEKPTDMELLPVVESTAESTAEAGDNDVKISIDKNVALDDGYILYGSFQLSNPNWQAASIDFETITAQDAAGKEIPLEQEDVLPDPSGFTVDNIFAIKVADKDFTPPLTLHVKNLWINAIYDEGIPVFSFDAGPDPQVGQNWEINKEVTVDGIRINFRDVEVVEEPTDQGRDDSLEKGYAITVTESSAQYFSGTYFCTGQGEGTPDYGTAGPSSELYPFIYYYSGGLPYGSVTCSIFHANFLHPGNWDIEWQPPLADE</sequence>
<name>A0A347ZUU7_9CHLR</name>
<dbReference type="EMBL" id="QUMS01000001">
    <property type="protein sequence ID" value="REG10338.1"/>
    <property type="molecule type" value="Genomic_DNA"/>
</dbReference>
<accession>A0A347ZUU7</accession>
<keyword evidence="2" id="KW-1133">Transmembrane helix</keyword>
<dbReference type="OrthoDB" id="10003436at2"/>